<proteinExistence type="predicted"/>
<keyword evidence="1" id="KW-0812">Transmembrane</keyword>
<dbReference type="EMBL" id="CACRSJ010000110">
    <property type="protein sequence ID" value="VYS65673.1"/>
    <property type="molecule type" value="Genomic_DNA"/>
</dbReference>
<evidence type="ECO:0000313" key="2">
    <source>
        <dbReference type="EMBL" id="VYS65673.1"/>
    </source>
</evidence>
<keyword evidence="1" id="KW-1133">Transmembrane helix</keyword>
<dbReference type="AlphaFoldDB" id="A0A654FY67"/>
<name>A0A654FY67_ARATH</name>
<organism evidence="2 3">
    <name type="scientific">Arabidopsis thaliana</name>
    <name type="common">Mouse-ear cress</name>
    <dbReference type="NCBI Taxonomy" id="3702"/>
    <lineage>
        <taxon>Eukaryota</taxon>
        <taxon>Viridiplantae</taxon>
        <taxon>Streptophyta</taxon>
        <taxon>Embryophyta</taxon>
        <taxon>Tracheophyta</taxon>
        <taxon>Spermatophyta</taxon>
        <taxon>Magnoliopsida</taxon>
        <taxon>eudicotyledons</taxon>
        <taxon>Gunneridae</taxon>
        <taxon>Pentapetalae</taxon>
        <taxon>rosids</taxon>
        <taxon>malvids</taxon>
        <taxon>Brassicales</taxon>
        <taxon>Brassicaceae</taxon>
        <taxon>Camelineae</taxon>
        <taxon>Arabidopsis</taxon>
    </lineage>
</organism>
<evidence type="ECO:0000256" key="1">
    <source>
        <dbReference type="SAM" id="Phobius"/>
    </source>
</evidence>
<protein>
    <recommendedName>
        <fullName evidence="4">Transmembrane protein</fullName>
    </recommendedName>
</protein>
<reference evidence="2 3" key="1">
    <citation type="submission" date="2019-11" db="EMBL/GenBank/DDBJ databases">
        <authorList>
            <person name="Jiao W.-B."/>
            <person name="Schneeberger K."/>
        </authorList>
    </citation>
    <scope>NUCLEOTIDE SEQUENCE [LARGE SCALE GENOMIC DNA]</scope>
    <source>
        <strain evidence="3">cv. An-1</strain>
    </source>
</reference>
<accession>A0A654FY67</accession>
<dbReference type="Proteomes" id="UP000426265">
    <property type="component" value="Unassembled WGS sequence"/>
</dbReference>
<gene>
    <name evidence="2" type="ORF">AN1_LOCUS21079</name>
</gene>
<sequence>MSMDVKLALQEMNKIPELKNLESGLWRKQLNECKQQYSPLSIEKRAGEHITTTGPSISLLGLVWFFINLALMWLLFNLLLIN</sequence>
<evidence type="ECO:0008006" key="4">
    <source>
        <dbReference type="Google" id="ProtNLM"/>
    </source>
</evidence>
<evidence type="ECO:0000313" key="3">
    <source>
        <dbReference type="Proteomes" id="UP000426265"/>
    </source>
</evidence>
<feature type="transmembrane region" description="Helical" evidence="1">
    <location>
        <begin position="62"/>
        <end position="81"/>
    </location>
</feature>
<keyword evidence="1" id="KW-0472">Membrane</keyword>